<protein>
    <submittedName>
        <fullName evidence="5">Hemolysin-type calcium-binding repeat-containing protein</fullName>
    </submittedName>
</protein>
<evidence type="ECO:0000256" key="1">
    <source>
        <dbReference type="ARBA" id="ARBA00004613"/>
    </source>
</evidence>
<dbReference type="PROSITE" id="PS00330">
    <property type="entry name" value="HEMOLYSIN_CALCIUM"/>
    <property type="match status" value="1"/>
</dbReference>
<feature type="chain" id="PRO_5011782424" evidence="4">
    <location>
        <begin position="25"/>
        <end position="189"/>
    </location>
</feature>
<keyword evidence="2" id="KW-0964">Secreted</keyword>
<evidence type="ECO:0000313" key="5">
    <source>
        <dbReference type="EMBL" id="SDZ19260.1"/>
    </source>
</evidence>
<evidence type="ECO:0000313" key="6">
    <source>
        <dbReference type="Proteomes" id="UP000199515"/>
    </source>
</evidence>
<dbReference type="SUPFAM" id="SSF51120">
    <property type="entry name" value="beta-Roll"/>
    <property type="match status" value="1"/>
</dbReference>
<evidence type="ECO:0000256" key="4">
    <source>
        <dbReference type="SAM" id="SignalP"/>
    </source>
</evidence>
<proteinExistence type="predicted"/>
<sequence length="189" mass="18631">MKRLAVFAALTMASAVLPPGAAHAAKGGGVAQVADTQLRYEAAAGDVNQVAITQVGKTLIVDDVVPILPGPGCAFLSPNDTTIVGCAASKVSAIVVSLGDLDDNAENLTALPSLLQGDDGNDVLSGGSALDSLFGGPGADHLSGNEGNDKLVGGDGNDTLDGGPGNNRLDGGAGKDFCANGPSFFNCNP</sequence>
<comment type="subcellular location">
    <subcellularLocation>
        <location evidence="1">Secreted</location>
    </subcellularLocation>
</comment>
<dbReference type="GO" id="GO:0005576">
    <property type="term" value="C:extracellular region"/>
    <property type="evidence" value="ECO:0007669"/>
    <property type="project" value="UniProtKB-SubCell"/>
</dbReference>
<dbReference type="Proteomes" id="UP000199515">
    <property type="component" value="Unassembled WGS sequence"/>
</dbReference>
<dbReference type="PANTHER" id="PTHR38340">
    <property type="entry name" value="S-LAYER PROTEIN"/>
    <property type="match status" value="1"/>
</dbReference>
<dbReference type="PANTHER" id="PTHR38340:SF1">
    <property type="entry name" value="S-LAYER PROTEIN"/>
    <property type="match status" value="1"/>
</dbReference>
<name>A0A1H3R0W6_9PSEU</name>
<keyword evidence="6" id="KW-1185">Reference proteome</keyword>
<gene>
    <name evidence="5" type="ORF">SAMN05421504_110203</name>
</gene>
<dbReference type="GO" id="GO:0005509">
    <property type="term" value="F:calcium ion binding"/>
    <property type="evidence" value="ECO:0007669"/>
    <property type="project" value="InterPro"/>
</dbReference>
<feature type="region of interest" description="Disordered" evidence="3">
    <location>
        <begin position="135"/>
        <end position="168"/>
    </location>
</feature>
<dbReference type="STRING" id="589385.SAMN05421504_110203"/>
<accession>A0A1H3R0W6</accession>
<dbReference type="Gene3D" id="2.150.10.10">
    <property type="entry name" value="Serralysin-like metalloprotease, C-terminal"/>
    <property type="match status" value="1"/>
</dbReference>
<dbReference type="EMBL" id="FNON01000010">
    <property type="protein sequence ID" value="SDZ19260.1"/>
    <property type="molecule type" value="Genomic_DNA"/>
</dbReference>
<evidence type="ECO:0000256" key="2">
    <source>
        <dbReference type="ARBA" id="ARBA00022525"/>
    </source>
</evidence>
<dbReference type="RefSeq" id="WP_218134950.1">
    <property type="nucleotide sequence ID" value="NZ_FNON01000010.1"/>
</dbReference>
<keyword evidence="4" id="KW-0732">Signal</keyword>
<dbReference type="PRINTS" id="PR00313">
    <property type="entry name" value="CABNDNGRPT"/>
</dbReference>
<dbReference type="InterPro" id="IPR018511">
    <property type="entry name" value="Hemolysin-typ_Ca-bd_CS"/>
</dbReference>
<dbReference type="InterPro" id="IPR001343">
    <property type="entry name" value="Hemolysn_Ca-bd"/>
</dbReference>
<feature type="signal peptide" evidence="4">
    <location>
        <begin position="1"/>
        <end position="24"/>
    </location>
</feature>
<dbReference type="InterPro" id="IPR050557">
    <property type="entry name" value="RTX_toxin/Mannuronan_C5-epim"/>
</dbReference>
<dbReference type="AlphaFoldDB" id="A0A1H3R0W6"/>
<evidence type="ECO:0000256" key="3">
    <source>
        <dbReference type="SAM" id="MobiDB-lite"/>
    </source>
</evidence>
<dbReference type="InterPro" id="IPR011049">
    <property type="entry name" value="Serralysin-like_metalloprot_C"/>
</dbReference>
<organism evidence="5 6">
    <name type="scientific">Amycolatopsis xylanica</name>
    <dbReference type="NCBI Taxonomy" id="589385"/>
    <lineage>
        <taxon>Bacteria</taxon>
        <taxon>Bacillati</taxon>
        <taxon>Actinomycetota</taxon>
        <taxon>Actinomycetes</taxon>
        <taxon>Pseudonocardiales</taxon>
        <taxon>Pseudonocardiaceae</taxon>
        <taxon>Amycolatopsis</taxon>
    </lineage>
</organism>
<dbReference type="Pfam" id="PF00353">
    <property type="entry name" value="HemolysinCabind"/>
    <property type="match status" value="1"/>
</dbReference>
<reference evidence="5 6" key="1">
    <citation type="submission" date="2016-10" db="EMBL/GenBank/DDBJ databases">
        <authorList>
            <person name="de Groot N.N."/>
        </authorList>
    </citation>
    <scope>NUCLEOTIDE SEQUENCE [LARGE SCALE GENOMIC DNA]</scope>
    <source>
        <strain evidence="5 6">CPCC 202699</strain>
    </source>
</reference>